<dbReference type="PROSITE" id="PS51118">
    <property type="entry name" value="HTH_HXLR"/>
    <property type="match status" value="1"/>
</dbReference>
<dbReference type="InterPro" id="IPR002577">
    <property type="entry name" value="HTH_HxlR"/>
</dbReference>
<organism evidence="5 6">
    <name type="scientific">Emticicia soli</name>
    <dbReference type="NCBI Taxonomy" id="2027878"/>
    <lineage>
        <taxon>Bacteria</taxon>
        <taxon>Pseudomonadati</taxon>
        <taxon>Bacteroidota</taxon>
        <taxon>Cytophagia</taxon>
        <taxon>Cytophagales</taxon>
        <taxon>Leadbetterellaceae</taxon>
        <taxon>Emticicia</taxon>
    </lineage>
</organism>
<dbReference type="InterPro" id="IPR036390">
    <property type="entry name" value="WH_DNA-bd_sf"/>
</dbReference>
<evidence type="ECO:0000256" key="2">
    <source>
        <dbReference type="ARBA" id="ARBA00023125"/>
    </source>
</evidence>
<accession>A0ABW5J7D2</accession>
<evidence type="ECO:0000259" key="4">
    <source>
        <dbReference type="PROSITE" id="PS51118"/>
    </source>
</evidence>
<keyword evidence="2" id="KW-0238">DNA-binding</keyword>
<evidence type="ECO:0000256" key="3">
    <source>
        <dbReference type="ARBA" id="ARBA00023163"/>
    </source>
</evidence>
<comment type="caution">
    <text evidence="5">The sequence shown here is derived from an EMBL/GenBank/DDBJ whole genome shotgun (WGS) entry which is preliminary data.</text>
</comment>
<dbReference type="EMBL" id="JBHULC010000011">
    <property type="protein sequence ID" value="MFD2521966.1"/>
    <property type="molecule type" value="Genomic_DNA"/>
</dbReference>
<dbReference type="InterPro" id="IPR036388">
    <property type="entry name" value="WH-like_DNA-bd_sf"/>
</dbReference>
<protein>
    <submittedName>
        <fullName evidence="5">Winged helix-turn-helix transcriptional regulator</fullName>
    </submittedName>
</protein>
<dbReference type="PANTHER" id="PTHR33204:SF29">
    <property type="entry name" value="TRANSCRIPTIONAL REGULATOR"/>
    <property type="match status" value="1"/>
</dbReference>
<dbReference type="PANTHER" id="PTHR33204">
    <property type="entry name" value="TRANSCRIPTIONAL REGULATOR, MARR FAMILY"/>
    <property type="match status" value="1"/>
</dbReference>
<keyword evidence="1" id="KW-0805">Transcription regulation</keyword>
<reference evidence="6" key="1">
    <citation type="journal article" date="2019" name="Int. J. Syst. Evol. Microbiol.">
        <title>The Global Catalogue of Microorganisms (GCM) 10K type strain sequencing project: providing services to taxonomists for standard genome sequencing and annotation.</title>
        <authorList>
            <consortium name="The Broad Institute Genomics Platform"/>
            <consortium name="The Broad Institute Genome Sequencing Center for Infectious Disease"/>
            <person name="Wu L."/>
            <person name="Ma J."/>
        </authorList>
    </citation>
    <scope>NUCLEOTIDE SEQUENCE [LARGE SCALE GENOMIC DNA]</scope>
    <source>
        <strain evidence="6">KCTC 52344</strain>
    </source>
</reference>
<evidence type="ECO:0000256" key="1">
    <source>
        <dbReference type="ARBA" id="ARBA00023015"/>
    </source>
</evidence>
<dbReference type="Proteomes" id="UP001597510">
    <property type="component" value="Unassembled WGS sequence"/>
</dbReference>
<dbReference type="RefSeq" id="WP_340236241.1">
    <property type="nucleotide sequence ID" value="NZ_JBBEWC010000005.1"/>
</dbReference>
<sequence length="119" mass="13844">MRKENSTNAINENYLNEHCGITYTLSAIGGRWKINILSYLLYNQKLRYSELKTRLKGVSERMLSAKLKELESDGLINRIVHPQVPPKVEYELTELGRSLSEILQLMDKWGEEKMMENVV</sequence>
<evidence type="ECO:0000313" key="5">
    <source>
        <dbReference type="EMBL" id="MFD2521966.1"/>
    </source>
</evidence>
<gene>
    <name evidence="5" type="ORF">ACFSR2_13790</name>
</gene>
<keyword evidence="3" id="KW-0804">Transcription</keyword>
<dbReference type="Pfam" id="PF01638">
    <property type="entry name" value="HxlR"/>
    <property type="match status" value="1"/>
</dbReference>
<dbReference type="SUPFAM" id="SSF46785">
    <property type="entry name" value="Winged helix' DNA-binding domain"/>
    <property type="match status" value="1"/>
</dbReference>
<name>A0ABW5J7D2_9BACT</name>
<dbReference type="Gene3D" id="1.10.10.10">
    <property type="entry name" value="Winged helix-like DNA-binding domain superfamily/Winged helix DNA-binding domain"/>
    <property type="match status" value="1"/>
</dbReference>
<feature type="domain" description="HTH hxlR-type" evidence="4">
    <location>
        <begin position="19"/>
        <end position="118"/>
    </location>
</feature>
<evidence type="ECO:0000313" key="6">
    <source>
        <dbReference type="Proteomes" id="UP001597510"/>
    </source>
</evidence>
<proteinExistence type="predicted"/>
<keyword evidence="6" id="KW-1185">Reference proteome</keyword>